<dbReference type="CDD" id="cd15482">
    <property type="entry name" value="Sialidase_non-viral"/>
    <property type="match status" value="1"/>
</dbReference>
<comment type="similarity">
    <text evidence="6">Belongs to the glycosyl hydrolase 74 family.</text>
</comment>
<dbReference type="EMBL" id="CP003587">
    <property type="protein sequence ID" value="AGY60246.1"/>
    <property type="molecule type" value="Genomic_DNA"/>
</dbReference>
<proteinExistence type="inferred from homology"/>
<dbReference type="GO" id="GO:0016798">
    <property type="term" value="F:hydrolase activity, acting on glycosyl bonds"/>
    <property type="evidence" value="ECO:0007669"/>
    <property type="project" value="UniProtKB-KW"/>
</dbReference>
<evidence type="ECO:0000256" key="3">
    <source>
        <dbReference type="ARBA" id="ARBA00023277"/>
    </source>
</evidence>
<dbReference type="SUPFAM" id="SSF110296">
    <property type="entry name" value="Oligoxyloglucan reducing end-specific cellobiohydrolase"/>
    <property type="match status" value="2"/>
</dbReference>
<keyword evidence="2" id="KW-0378">Hydrolase</keyword>
<dbReference type="eggNOG" id="COG4447">
    <property type="taxonomic scope" value="Bacteria"/>
</dbReference>
<evidence type="ECO:0000313" key="7">
    <source>
        <dbReference type="EMBL" id="AGY60246.1"/>
    </source>
</evidence>
<protein>
    <submittedName>
        <fullName evidence="7">Uncharacterized protein</fullName>
    </submittedName>
</protein>
<dbReference type="GO" id="GO:0010411">
    <property type="term" value="P:xyloglucan metabolic process"/>
    <property type="evidence" value="ECO:0007669"/>
    <property type="project" value="TreeGrafter"/>
</dbReference>
<evidence type="ECO:0000256" key="4">
    <source>
        <dbReference type="ARBA" id="ARBA00023295"/>
    </source>
</evidence>
<evidence type="ECO:0000313" key="8">
    <source>
        <dbReference type="Proteomes" id="UP000017396"/>
    </source>
</evidence>
<dbReference type="HOGENOM" id="CLU_004180_1_0_3"/>
<organism evidence="7 8">
    <name type="scientific">Gloeobacter kilaueensis (strain ATCC BAA-2537 / CCAP 1431/1 / ULC 316 / JS1)</name>
    <dbReference type="NCBI Taxonomy" id="1183438"/>
    <lineage>
        <taxon>Bacteria</taxon>
        <taxon>Bacillati</taxon>
        <taxon>Cyanobacteriota</taxon>
        <taxon>Cyanophyceae</taxon>
        <taxon>Gloeobacterales</taxon>
        <taxon>Gloeobacteraceae</taxon>
        <taxon>Gloeobacter</taxon>
    </lineage>
</organism>
<keyword evidence="5" id="KW-0624">Polysaccharide degradation</keyword>
<reference evidence="7 8" key="1">
    <citation type="journal article" date="2013" name="PLoS ONE">
        <title>Cultivation and Complete Genome Sequencing of Gloeobacter kilaueensis sp. nov., from a Lava Cave in Kilauea Caldera, Hawai'i.</title>
        <authorList>
            <person name="Saw J.H."/>
            <person name="Schatz M."/>
            <person name="Brown M.V."/>
            <person name="Kunkel D.D."/>
            <person name="Foster J.S."/>
            <person name="Shick H."/>
            <person name="Christensen S."/>
            <person name="Hou S."/>
            <person name="Wan X."/>
            <person name="Donachie S.P."/>
        </authorList>
    </citation>
    <scope>NUCLEOTIDE SEQUENCE [LARGE SCALE GENOMIC DNA]</scope>
    <source>
        <strain evidence="8">JS</strain>
    </source>
</reference>
<dbReference type="Proteomes" id="UP000017396">
    <property type="component" value="Chromosome"/>
</dbReference>
<keyword evidence="3" id="KW-0119">Carbohydrate metabolism</keyword>
<dbReference type="GO" id="GO:0000272">
    <property type="term" value="P:polysaccharide catabolic process"/>
    <property type="evidence" value="ECO:0007669"/>
    <property type="project" value="UniProtKB-KW"/>
</dbReference>
<keyword evidence="1" id="KW-0732">Signal</keyword>
<dbReference type="PANTHER" id="PTHR43739:SF2">
    <property type="entry name" value="OLIGOXYLOGLUCAN-REDUCING END-SPECIFIC XYLOGLUCANASE-RELATED"/>
    <property type="match status" value="1"/>
</dbReference>
<dbReference type="AlphaFoldDB" id="U5QMU9"/>
<evidence type="ECO:0000256" key="2">
    <source>
        <dbReference type="ARBA" id="ARBA00022801"/>
    </source>
</evidence>
<evidence type="ECO:0000256" key="1">
    <source>
        <dbReference type="ARBA" id="ARBA00022729"/>
    </source>
</evidence>
<keyword evidence="4" id="KW-0326">Glycosidase</keyword>
<dbReference type="PANTHER" id="PTHR43739">
    <property type="entry name" value="XYLOGLUCANASE (EUROFUNG)"/>
    <property type="match status" value="1"/>
</dbReference>
<gene>
    <name evidence="7" type="ORF">GKIL_4000</name>
</gene>
<evidence type="ECO:0000256" key="5">
    <source>
        <dbReference type="ARBA" id="ARBA00023326"/>
    </source>
</evidence>
<dbReference type="PATRIC" id="fig|1183438.3.peg.3937"/>
<evidence type="ECO:0000256" key="6">
    <source>
        <dbReference type="ARBA" id="ARBA00037986"/>
    </source>
</evidence>
<sequence>MRCPLLLLLLLLFWSAPARLVRAYQWGSVAIGGGGYITGIYLHPKAAGLAYLRTDIGGFYRWNGSSHWIALTDGFTADQSNYYGGEALALDPADPNLVYIACGKDLSVPGALFKSTDQGAHWSPLGLNVPMGGNADRRWAGERLAVDPFDSRLLLFGSRRNGLLRSSDGGMSWSAVSIPAVHLSDGIGVLSLAFDSRTRGLVYLNAYGDGIYLSQDSGLHWSRIPGSPDGALRLAVSGDGSLYVSHSQGVARYAAGQWSDLSPEANTSFDALDVSPLDPRQILVATDQSSDTHIYYSKNGGTSWTLLSRSLASTLPWFDPAAFTRSTAAVAFDPFVAGKAWLSDWYAVYQTADFTAQPTIWRNAVGGIEQTVTFGLSAPASGPLLVSAIADLDGFVHDRGLDAAPSQTFGGRSGPWYQDTYSLDSDPAAPLQLVRVGGNRWQNPYQGGVAVSGDGGRTWRSSGSFPAGTIPLRVAMATGNPSRFVVVTSNGLPLFTSNGGQTWQPVSGLPLGPTGPWYWGQPLAADRVEANTFYYYSGGTVYRSDDGGERFASLTSTLPAQDGALLKTAPGRQGEVWLSLDGEGLYHSIDAAHSFQPIASVQQAHLFALGKPAPGSTVPALYLYGSVVGLGSGIFQSLDAGQSWTSIGNFALPIGDAPNTMEASWQRFGLVFVGTNGRGIYYGMPAAGN</sequence>
<dbReference type="KEGG" id="glj:GKIL_4000"/>
<dbReference type="InterPro" id="IPR052025">
    <property type="entry name" value="Xyloglucanase_GH74"/>
</dbReference>
<dbReference type="InterPro" id="IPR015943">
    <property type="entry name" value="WD40/YVTN_repeat-like_dom_sf"/>
</dbReference>
<accession>U5QMU9</accession>
<dbReference type="Gene3D" id="2.130.10.10">
    <property type="entry name" value="YVTN repeat-like/Quinoprotein amine dehydrogenase"/>
    <property type="match status" value="2"/>
</dbReference>
<dbReference type="STRING" id="1183438.GKIL_4000"/>
<name>U5QMU9_GLOK1</name>
<keyword evidence="8" id="KW-1185">Reference proteome</keyword>